<proteinExistence type="predicted"/>
<feature type="transmembrane region" description="Helical" evidence="1">
    <location>
        <begin position="71"/>
        <end position="89"/>
    </location>
</feature>
<keyword evidence="1" id="KW-1133">Transmembrane helix</keyword>
<evidence type="ECO:0000313" key="3">
    <source>
        <dbReference type="Proteomes" id="UP000011592"/>
    </source>
</evidence>
<keyword evidence="1" id="KW-0472">Membrane</keyword>
<protein>
    <submittedName>
        <fullName evidence="2">Uncharacterized protein</fullName>
    </submittedName>
</protein>
<accession>L9ZFA3</accession>
<dbReference type="AlphaFoldDB" id="L9ZFA3"/>
<keyword evidence="1" id="KW-0812">Transmembrane</keyword>
<evidence type="ECO:0000313" key="2">
    <source>
        <dbReference type="EMBL" id="ELY83878.1"/>
    </source>
</evidence>
<evidence type="ECO:0000256" key="1">
    <source>
        <dbReference type="SAM" id="Phobius"/>
    </source>
</evidence>
<feature type="transmembrane region" description="Helical" evidence="1">
    <location>
        <begin position="37"/>
        <end position="59"/>
    </location>
</feature>
<organism evidence="2 3">
    <name type="scientific">Natrinema gari JCM 14663</name>
    <dbReference type="NCBI Taxonomy" id="1230459"/>
    <lineage>
        <taxon>Archaea</taxon>
        <taxon>Methanobacteriati</taxon>
        <taxon>Methanobacteriota</taxon>
        <taxon>Stenosarchaea group</taxon>
        <taxon>Halobacteria</taxon>
        <taxon>Halobacteriales</taxon>
        <taxon>Natrialbaceae</taxon>
        <taxon>Natrinema</taxon>
    </lineage>
</organism>
<dbReference type="Proteomes" id="UP000011592">
    <property type="component" value="Unassembled WGS sequence"/>
</dbReference>
<name>L9ZFA3_9EURY</name>
<keyword evidence="3" id="KW-1185">Reference proteome</keyword>
<reference evidence="2 3" key="1">
    <citation type="journal article" date="2014" name="PLoS Genet.">
        <title>Phylogenetically driven sequencing of extremely halophilic archaea reveals strategies for static and dynamic osmo-response.</title>
        <authorList>
            <person name="Becker E.A."/>
            <person name="Seitzer P.M."/>
            <person name="Tritt A."/>
            <person name="Larsen D."/>
            <person name="Krusor M."/>
            <person name="Yao A.I."/>
            <person name="Wu D."/>
            <person name="Madern D."/>
            <person name="Eisen J.A."/>
            <person name="Darling A.E."/>
            <person name="Facciotti M.T."/>
        </authorList>
    </citation>
    <scope>NUCLEOTIDE SEQUENCE [LARGE SCALE GENOMIC DNA]</scope>
    <source>
        <strain evidence="2 3">JCM 14663</strain>
    </source>
</reference>
<sequence length="109" mass="11993">MILYRVLFPSLLSMLAVGVYATFERRGVTDLLWVAPLYPIGLHYLNNSFAVLSSVVLATASEATQLLASDLFGVLILLLGVALLAIVIVRHDIAESLHREPFLFLRGIL</sequence>
<dbReference type="EMBL" id="AOIJ01000030">
    <property type="protein sequence ID" value="ELY83878.1"/>
    <property type="molecule type" value="Genomic_DNA"/>
</dbReference>
<gene>
    <name evidence="2" type="ORF">C486_01574</name>
</gene>
<comment type="caution">
    <text evidence="2">The sequence shown here is derived from an EMBL/GenBank/DDBJ whole genome shotgun (WGS) entry which is preliminary data.</text>
</comment>